<sequence>MGMRLLLSAIVIWIATGFTNPTNVRQLIISGDTDRMNLEVGGYVEEIIPGDQREYAVHITNPTHEAITALLYVADAIPALDGGTDFTMPGDSDTGSAAWYTTSDRNITLKAGETQSFTLNMQIPENVEPGQYASVIGVYNQSMRGSANRKSGLQVVLNYKLDEARPPEAVPHAAVYTLENGTAYLTVLLVNEGGSISEPEIAVRVKRQGDTNEPLFERKSTVNTIYAGTVAQIRMELGRPLSSGTYMAEITTEGGAHMEQKTFPIEVVSKDGSSLHERSAGLRQSDVYGGILLILVAIVLALRRRASRKM</sequence>
<dbReference type="InterPro" id="IPR013783">
    <property type="entry name" value="Ig-like_fold"/>
</dbReference>
<gene>
    <name evidence="2" type="ORF">QJS35_16960</name>
</gene>
<feature type="transmembrane region" description="Helical" evidence="1">
    <location>
        <begin position="287"/>
        <end position="303"/>
    </location>
</feature>
<evidence type="ECO:0000313" key="2">
    <source>
        <dbReference type="EMBL" id="MEQ4484091.1"/>
    </source>
</evidence>
<dbReference type="RefSeq" id="WP_232186460.1">
    <property type="nucleotide sequence ID" value="NZ_JAIOAP010000008.1"/>
</dbReference>
<keyword evidence="1" id="KW-0812">Transmembrane</keyword>
<protein>
    <recommendedName>
        <fullName evidence="4">DUF916 domain-containing protein</fullName>
    </recommendedName>
</protein>
<keyword evidence="1" id="KW-1133">Transmembrane helix</keyword>
<evidence type="ECO:0000256" key="1">
    <source>
        <dbReference type="SAM" id="Phobius"/>
    </source>
</evidence>
<dbReference type="Gene3D" id="2.60.40.10">
    <property type="entry name" value="Immunoglobulins"/>
    <property type="match status" value="1"/>
</dbReference>
<dbReference type="EMBL" id="JASKHM010000009">
    <property type="protein sequence ID" value="MEQ4484091.1"/>
    <property type="molecule type" value="Genomic_DNA"/>
</dbReference>
<reference evidence="2 3" key="1">
    <citation type="journal article" date="2023" name="Genome Announc.">
        <title>Pan-Genome Analyses of the Genus Cohnella and Proposal of the Novel Species Cohnella silvisoli sp. nov., Isolated from Forest Soil.</title>
        <authorList>
            <person name="Wang C."/>
            <person name="Mao L."/>
            <person name="Bao G."/>
            <person name="Zhu H."/>
        </authorList>
    </citation>
    <scope>NUCLEOTIDE SEQUENCE [LARGE SCALE GENOMIC DNA]</scope>
    <source>
        <strain evidence="2 3">NL03-T5-1</strain>
    </source>
</reference>
<dbReference type="Proteomes" id="UP001493487">
    <property type="component" value="Unassembled WGS sequence"/>
</dbReference>
<proteinExistence type="predicted"/>
<comment type="caution">
    <text evidence="2">The sequence shown here is derived from an EMBL/GenBank/DDBJ whole genome shotgun (WGS) entry which is preliminary data.</text>
</comment>
<keyword evidence="3" id="KW-1185">Reference proteome</keyword>
<evidence type="ECO:0000313" key="3">
    <source>
        <dbReference type="Proteomes" id="UP001493487"/>
    </source>
</evidence>
<accession>A0ABV1KWX7</accession>
<name>A0ABV1KWX7_9BACL</name>
<evidence type="ECO:0008006" key="4">
    <source>
        <dbReference type="Google" id="ProtNLM"/>
    </source>
</evidence>
<keyword evidence="1" id="KW-0472">Membrane</keyword>
<organism evidence="2 3">
    <name type="scientific">Cohnella silvisoli</name>
    <dbReference type="NCBI Taxonomy" id="2873699"/>
    <lineage>
        <taxon>Bacteria</taxon>
        <taxon>Bacillati</taxon>
        <taxon>Bacillota</taxon>
        <taxon>Bacilli</taxon>
        <taxon>Bacillales</taxon>
        <taxon>Paenibacillaceae</taxon>
        <taxon>Cohnella</taxon>
    </lineage>
</organism>